<evidence type="ECO:0000313" key="3">
    <source>
        <dbReference type="Proteomes" id="UP000030745"/>
    </source>
</evidence>
<proteinExistence type="predicted"/>
<reference evidence="2 3" key="1">
    <citation type="journal article" date="2013" name="PLoS Genet.">
        <title>Distinctive expansion of potential virulence genes in the genome of the oomycete fish pathogen Saprolegnia parasitica.</title>
        <authorList>
            <person name="Jiang R.H."/>
            <person name="de Bruijn I."/>
            <person name="Haas B.J."/>
            <person name="Belmonte R."/>
            <person name="Lobach L."/>
            <person name="Christie J."/>
            <person name="van den Ackerveken G."/>
            <person name="Bottin A."/>
            <person name="Bulone V."/>
            <person name="Diaz-Moreno S.M."/>
            <person name="Dumas B."/>
            <person name="Fan L."/>
            <person name="Gaulin E."/>
            <person name="Govers F."/>
            <person name="Grenville-Briggs L.J."/>
            <person name="Horner N.R."/>
            <person name="Levin J.Z."/>
            <person name="Mammella M."/>
            <person name="Meijer H.J."/>
            <person name="Morris P."/>
            <person name="Nusbaum C."/>
            <person name="Oome S."/>
            <person name="Phillips A.J."/>
            <person name="van Rooyen D."/>
            <person name="Rzeszutek E."/>
            <person name="Saraiva M."/>
            <person name="Secombes C.J."/>
            <person name="Seidl M.F."/>
            <person name="Snel B."/>
            <person name="Stassen J.H."/>
            <person name="Sykes S."/>
            <person name="Tripathy S."/>
            <person name="van den Berg H."/>
            <person name="Vega-Arreguin J.C."/>
            <person name="Wawra S."/>
            <person name="Young S.K."/>
            <person name="Zeng Q."/>
            <person name="Dieguez-Uribeondo J."/>
            <person name="Russ C."/>
            <person name="Tyler B.M."/>
            <person name="van West P."/>
        </authorList>
    </citation>
    <scope>NUCLEOTIDE SEQUENCE [LARGE SCALE GENOMIC DNA]</scope>
    <source>
        <strain evidence="2 3">CBS 223.65</strain>
    </source>
</reference>
<accession>A0A067CW21</accession>
<evidence type="ECO:0000256" key="1">
    <source>
        <dbReference type="SAM" id="MobiDB-lite"/>
    </source>
</evidence>
<dbReference type="AlphaFoldDB" id="A0A067CW21"/>
<feature type="region of interest" description="Disordered" evidence="1">
    <location>
        <begin position="41"/>
        <end position="99"/>
    </location>
</feature>
<feature type="compositionally biased region" description="Low complexity" evidence="1">
    <location>
        <begin position="41"/>
        <end position="55"/>
    </location>
</feature>
<feature type="region of interest" description="Disordered" evidence="1">
    <location>
        <begin position="1"/>
        <end position="20"/>
    </location>
</feature>
<dbReference type="GeneID" id="24124836"/>
<dbReference type="RefSeq" id="XP_012196214.1">
    <property type="nucleotide sequence ID" value="XM_012340824.1"/>
</dbReference>
<keyword evidence="3" id="KW-1185">Reference proteome</keyword>
<sequence>MQRDTFARRRPVNPPRTRPLRALATATATAMAATAAATTAATAAGAAAATSTAKAPRSLARLRDRLRRRGGDRERDREGRRPRGTNGDGRRRSFWKRGLPRGGLLQVHDQCESSTTCGLEGTVCERAKDPGDRHSAESGSYQWRMSFMM</sequence>
<dbReference type="Proteomes" id="UP000030745">
    <property type="component" value="Unassembled WGS sequence"/>
</dbReference>
<protein>
    <submittedName>
        <fullName evidence="2">Uncharacterized protein</fullName>
    </submittedName>
</protein>
<gene>
    <name evidence="2" type="ORF">SPRG_02278</name>
</gene>
<name>A0A067CW21_SAPPC</name>
<evidence type="ECO:0000313" key="2">
    <source>
        <dbReference type="EMBL" id="KDO33470.1"/>
    </source>
</evidence>
<dbReference type="KEGG" id="spar:SPRG_02278"/>
<dbReference type="EMBL" id="KK583193">
    <property type="protein sequence ID" value="KDO33470.1"/>
    <property type="molecule type" value="Genomic_DNA"/>
</dbReference>
<dbReference type="VEuPathDB" id="FungiDB:SPRG_02278"/>
<organism evidence="2 3">
    <name type="scientific">Saprolegnia parasitica (strain CBS 223.65)</name>
    <dbReference type="NCBI Taxonomy" id="695850"/>
    <lineage>
        <taxon>Eukaryota</taxon>
        <taxon>Sar</taxon>
        <taxon>Stramenopiles</taxon>
        <taxon>Oomycota</taxon>
        <taxon>Saprolegniomycetes</taxon>
        <taxon>Saprolegniales</taxon>
        <taxon>Saprolegniaceae</taxon>
        <taxon>Saprolegnia</taxon>
    </lineage>
</organism>
<feature type="compositionally biased region" description="Basic and acidic residues" evidence="1">
    <location>
        <begin position="69"/>
        <end position="81"/>
    </location>
</feature>